<feature type="compositionally biased region" description="Basic and acidic residues" evidence="2">
    <location>
        <begin position="1451"/>
        <end position="1462"/>
    </location>
</feature>
<dbReference type="OMA" id="KPDEMHP"/>
<feature type="compositionally biased region" description="Basic and acidic residues" evidence="2">
    <location>
        <begin position="1957"/>
        <end position="1969"/>
    </location>
</feature>
<dbReference type="HOGENOM" id="CLU_225314_0_0_1"/>
<feature type="coiled-coil region" evidence="1">
    <location>
        <begin position="3167"/>
        <end position="3215"/>
    </location>
</feature>
<evidence type="ECO:0000256" key="1">
    <source>
        <dbReference type="SAM" id="Coils"/>
    </source>
</evidence>
<feature type="compositionally biased region" description="Basic and acidic residues" evidence="2">
    <location>
        <begin position="1689"/>
        <end position="1701"/>
    </location>
</feature>
<gene>
    <name evidence="3" type="ORF">NEMVEDRAFT_v1g211304</name>
</gene>
<organism evidence="3 4">
    <name type="scientific">Nematostella vectensis</name>
    <name type="common">Starlet sea anemone</name>
    <dbReference type="NCBI Taxonomy" id="45351"/>
    <lineage>
        <taxon>Eukaryota</taxon>
        <taxon>Metazoa</taxon>
        <taxon>Cnidaria</taxon>
        <taxon>Anthozoa</taxon>
        <taxon>Hexacorallia</taxon>
        <taxon>Actiniaria</taxon>
        <taxon>Edwardsiidae</taxon>
        <taxon>Nematostella</taxon>
    </lineage>
</organism>
<feature type="region of interest" description="Disordered" evidence="2">
    <location>
        <begin position="1661"/>
        <end position="1783"/>
    </location>
</feature>
<dbReference type="GO" id="GO:0045104">
    <property type="term" value="P:intermediate filament cytoskeleton organization"/>
    <property type="evidence" value="ECO:0000318"/>
    <property type="project" value="GO_Central"/>
</dbReference>
<keyword evidence="1" id="KW-0175">Coiled coil</keyword>
<dbReference type="InParanoid" id="A7SF37"/>
<feature type="compositionally biased region" description="Acidic residues" evidence="2">
    <location>
        <begin position="1733"/>
        <end position="1742"/>
    </location>
</feature>
<feature type="compositionally biased region" description="Basic and acidic residues" evidence="2">
    <location>
        <begin position="744"/>
        <end position="754"/>
    </location>
</feature>
<feature type="compositionally biased region" description="Basic and acidic residues" evidence="2">
    <location>
        <begin position="9"/>
        <end position="20"/>
    </location>
</feature>
<dbReference type="SUPFAM" id="SSF46966">
    <property type="entry name" value="Spectrin repeat"/>
    <property type="match status" value="2"/>
</dbReference>
<feature type="compositionally biased region" description="Acidic residues" evidence="2">
    <location>
        <begin position="2034"/>
        <end position="2057"/>
    </location>
</feature>
<dbReference type="GO" id="GO:0005737">
    <property type="term" value="C:cytoplasm"/>
    <property type="evidence" value="ECO:0000318"/>
    <property type="project" value="GO_Central"/>
</dbReference>
<feature type="compositionally biased region" description="Polar residues" evidence="2">
    <location>
        <begin position="943"/>
        <end position="952"/>
    </location>
</feature>
<dbReference type="Proteomes" id="UP000001593">
    <property type="component" value="Unassembled WGS sequence"/>
</dbReference>
<evidence type="ECO:0000313" key="4">
    <source>
        <dbReference type="Proteomes" id="UP000001593"/>
    </source>
</evidence>
<dbReference type="EMBL" id="DS469641">
    <property type="protein sequence ID" value="EDO37707.1"/>
    <property type="molecule type" value="Genomic_DNA"/>
</dbReference>
<feature type="compositionally biased region" description="Basic and acidic residues" evidence="2">
    <location>
        <begin position="2240"/>
        <end position="2251"/>
    </location>
</feature>
<feature type="region of interest" description="Disordered" evidence="2">
    <location>
        <begin position="943"/>
        <end position="1007"/>
    </location>
</feature>
<feature type="region of interest" description="Disordered" evidence="2">
    <location>
        <begin position="2076"/>
        <end position="2098"/>
    </location>
</feature>
<dbReference type="Gene3D" id="1.20.58.60">
    <property type="match status" value="1"/>
</dbReference>
<dbReference type="STRING" id="45351.A7SF37"/>
<evidence type="ECO:0000256" key="2">
    <source>
        <dbReference type="SAM" id="MobiDB-lite"/>
    </source>
</evidence>
<feature type="compositionally biased region" description="Basic and acidic residues" evidence="2">
    <location>
        <begin position="1720"/>
        <end position="1731"/>
    </location>
</feature>
<feature type="compositionally biased region" description="Basic and acidic residues" evidence="2">
    <location>
        <begin position="1764"/>
        <end position="1781"/>
    </location>
</feature>
<feature type="region of interest" description="Disordered" evidence="2">
    <location>
        <begin position="1933"/>
        <end position="2057"/>
    </location>
</feature>
<sequence length="3258" mass="368821">MNVAASKTPSKEVALEKREQPQPLSQAIEVDFPLETIEQEKQFVDVHGRIIKTIITRSVIRTWIVFDEEGNPVQDTNAPESEELPTDCELEDVSDEQGHVVRRIVKRYIVVKSLDEKPLKMNVVASKTPSKEVAPEKREQPQPLSQAIEVDFPLETSEQEKQFVDVHGRIIKTIITRSVIRTWIVFDEKGNHVQDKNAPESEELPTDCELEDVSDEQGRVVRRIVKRYIVIKVFIINQEGQLEEIDVSPEERETLLQMVSTDFAKTQSTTAPTETREVKQTFNVMPVKKADLKAFDVSIPEQSVEREGSDQQSVETRAEEFTDQHGRIVRHVVTRVTICTWVVVDKQGRPVSDPKAPSLDDIPPDCVVEEYTDDLGRTARRIVKRTIHRRVFVLNKHGQQTEVEIPPEEDIKTGPSFVIRPVRRSELEQFNVALPKKPVLDQSIPTEDVTVVPIGVEHRSRPIEGDPITSTVTPSEKPESKILFNLTPVKKSDLEAFQVAKPHEREVKEIPSETQYEEYVEETGRTVRERRTVTTKRTVTQVVKSPGSVPQPGDQTLMGALASDIDIEGAEVEDYVDEEGRRVRRLVRRTVVTNETFTSKSVPAKADSMPGQKLQPFSIQPVKKSDLSTFQITPISQIPSSLTEKLQPETKYEEYVDEHGQIIRRTTKVKHTAVKQERTTVTKTVTRDGVTTREANVIESPPEVESSTQVYRDEESSVRDIKPIKTKEDVFESAEPVFLVKKPVDSDRTGKPMEGKATQPNETSQNVIDEDSPKVLESAEPVFLLQLPKDNDDIEEPNVEDAQPVSTNVFDDIVPMEVERRPDLPVWLIDKPEQDKQEAVIDGQFDLDITIKGKPKKEVSGTPVLEEVVPMQEDKKVNVILFDDHVVEPHTTERKRQEPAEEILFDFSVVPRKRKTPSGSPVAEEEFNFETAIKTDFTIRFNDSTEQPSAEPSVSGVGEVSTERLSSKESEPESVPHKELGKSKVEKTPEKKKGKEKAEDSEEYYEDTEEIVVVKIKRKKRIPSSFIPYDKPITIDKPIDDVFDFKIQTRPKPILQRDAEVSELIVPTEFVGSYSLSDFEGLDAESKPSEPQPPRISQDLIQDVRLTTPKPPPDMGIYNPAFDMLDDEGPMDGNQPDTTEDTAHPRMSTSVIAEEDEEEADKHIYVLPQKTSTEVPEPAKHFKEEIQDTHGKDDEEVEEFVEVDGKLVRRIVRHIFAKPEGVKVIDGDEFVDEERIRKDKEDPEEEFEEFVDEGGRVLRRIVRRTVPTKTLTTRTVTSDQASPEEMPTEEVFLSAEPVKGTEVPEEGDVEEFVDEEGRIIRRIVKRTVVTKRIVLRPGEDTPETVEMVIPMEQGELKPGDEDEVEEFVDEEGRKVRRIVRRTTSTKTVVLDSGETLPINVMPDQPKPVVESAEPVSLDKLPVDKPDEMHPEHETISATETESKPQLPDWLEQVKDEPHKPVDLTEGDVSEPEEKEKKTPPKQTGVPVSEDVVASSRDRTEPLPDFEDVKEPEKEFEEFVDEEGRVVRRRIVRRTVTTKTLTTRTVTSDQAGPEETPTKEVLESAEPVKGTEVPEEGDVEEFVDEKGRIVRRIVKRTVVTKRIVLRPGEDTPETVEMAIPIEQGELKPGDEDEVEEFVDEEGRKVRRIVRRTTSTKTVVLDSGETLPINVMPDQPKPVVESAEPVSLDKLPVDKPDEMHPEDETISATETESKPQLPDWLEQVKDEPHKPVDFTEGDVSEPEEGEKQTPPKQTGVPVSEDVVASSRDRTEPLPDFEDVKEPGEEFEEFVDEEGRVVRRIVRRTVTTKTVTTRTVTSDQAGPEEMPTEEAFLSAVPVEGTEVPEEGDVEEFVDEEGRIIRRIVKRTVVTKRIVLRPGEDTPETVEMAIPIEQGELKPGDEDEVEEFVDEEGRKVRRIVRRTTSTKTVVLDSGETLPINVMPDQPKPVVESAEPVSLDKLPVDKPDEMHPEDETISATETEGKPQLPDWLEQVKDEPHKPVGFTEGDVSEPEEEEKQTPSQPTGVPVSEDVVASSEDKDEPLPDFEDVKEPEEEFEEFVDEEGRVVRRIVRRTVTTKTVTTRTVTSDQAGPEEMPTEEGDVEEFVDEKGRIVRRIVKRTVVTKRIVLRPGEDTPETVEMAIPIEQGELKPGDEDEVEEFVDEEGRKVRRIVRRTTSTKTVVLDSGETLPINVMPDQPKPVVESAEPVSLDKLPVDKPDEMHPEDETISATETESKPQLPDWLEPVKDEPHKPVDFTEGDVSELEEGEKQIPSQPTGVPVSEDVVASSEDKDEPLPDFEDVKEPEEEFQEFVDEEGRVVKRRIVRRTVTTKTLTTRTVTSDQAGPEEMPTEEVLESAEPVKGTEVPEEGDVEEFVDEEGRIIRRIVKRTVVTKRIIGPRAEDGFDMIMPLEGVSMTPEQGDEQIEEFVDDKGRTVRRIVQTTTSQIVKTQSYPVDNKNVCEAPIKSVISARTVPLDNTRKVSVEKVDPLKVALPPIVFESGEPVYLEKEPLKEQLEGHPEMVVSTVQVDACRPQTEERVDEYIDEKGNLVKKITKHFVSSRTILHHPVSQEDQVSPPVELTKEGCVFETAPAVSHPASYVDEDGRVWATKTSPLSPSFQVETFFRPEDQPFSIMEIERSATDPEEYVEEFVDEEGRQVKRVIKKYVTTKTIVRSRKGDGGKMEILPEEDAEKEQQKFPEASTAAIVADVETKVFEEPQSQIRADEVLFSGLNINRSKQFFTQTTITEHIQVIEEIYLLVVQMRSQIVSHAARYQQFDFVLEDLLQWLLDMEKRLTSMQPVSWRLEDLVTQQLASQKLNDEFQEHKPIIENFNHVSDSLLQHAAPEDREGLEREVNGVKGAAADVERRLAEREKTEEMVRDRSRRYDDAKNGLAEVVHVVDLKLGEQHAYGAEPDGIRAELRRLEFGGCGRMESEFEAWDEGLGSECSSDCGHHGWERAVAVQPSPMSSTTPSPLAATSSCRSTASINQSEALRAHWTQEYDENRNVTLLKLHKHTEYRHETSYRKTDVRYVTFTGPLGQEPESNADYFTSESPTKRPAKFVQNTRSFEPMNKDNYIRTSHRREEPGYFKSISVWKCTLQKPENYDDSEILGPVDPNTIYDRSITHYAIVPKIFSSPSGPSKVLKDKLYKGAAAAESAGQNLLSLEGPDADLSGVDEELRALNERVSDLKVRLSAFEEHYQDHLQQAEAFQDAVRRLLDRLAARKALLDRDEVDTSDKNAVRSRIAELEVRSHAELLRTLRVI</sequence>
<dbReference type="GO" id="GO:0016020">
    <property type="term" value="C:membrane"/>
    <property type="evidence" value="ECO:0000318"/>
    <property type="project" value="GO_Central"/>
</dbReference>
<dbReference type="GO" id="GO:0042060">
    <property type="term" value="P:wound healing"/>
    <property type="evidence" value="ECO:0000318"/>
    <property type="project" value="GO_Central"/>
</dbReference>
<feature type="region of interest" description="Disordered" evidence="2">
    <location>
        <begin position="1392"/>
        <end position="1515"/>
    </location>
</feature>
<accession>A7SF37</accession>
<feature type="region of interest" description="Disordered" evidence="2">
    <location>
        <begin position="744"/>
        <end position="768"/>
    </location>
</feature>
<evidence type="ECO:0000313" key="3">
    <source>
        <dbReference type="EMBL" id="EDO37707.1"/>
    </source>
</evidence>
<feature type="compositionally biased region" description="Acidic residues" evidence="2">
    <location>
        <begin position="2253"/>
        <end position="2262"/>
    </location>
</feature>
<dbReference type="CDD" id="cd00176">
    <property type="entry name" value="SPEC"/>
    <property type="match status" value="1"/>
</dbReference>
<feature type="region of interest" description="Disordered" evidence="2">
    <location>
        <begin position="1"/>
        <end position="20"/>
    </location>
</feature>
<feature type="compositionally biased region" description="Acidic residues" evidence="2">
    <location>
        <begin position="2286"/>
        <end position="2301"/>
    </location>
</feature>
<keyword evidence="4" id="KW-1185">Reference proteome</keyword>
<dbReference type="InterPro" id="IPR018159">
    <property type="entry name" value="Spectrin/alpha-actinin"/>
</dbReference>
<feature type="region of interest" description="Disordered" evidence="2">
    <location>
        <begin position="1080"/>
        <end position="1146"/>
    </location>
</feature>
<name>A7SF37_NEMVE</name>
<protein>
    <submittedName>
        <fullName evidence="3">Uncharacterized protein</fullName>
    </submittedName>
</protein>
<feature type="region of interest" description="Disordered" evidence="2">
    <location>
        <begin position="2182"/>
        <end position="2301"/>
    </location>
</feature>
<feature type="compositionally biased region" description="Basic and acidic residues" evidence="2">
    <location>
        <begin position="1495"/>
        <end position="1512"/>
    </location>
</feature>
<dbReference type="GO" id="GO:0005198">
    <property type="term" value="F:structural molecule activity"/>
    <property type="evidence" value="ECO:0000318"/>
    <property type="project" value="GO_Central"/>
</dbReference>
<proteinExistence type="predicted"/>
<feature type="compositionally biased region" description="Basic and acidic residues" evidence="2">
    <location>
        <begin position="961"/>
        <end position="998"/>
    </location>
</feature>
<feature type="compositionally biased region" description="Basic and acidic residues" evidence="2">
    <location>
        <begin position="2209"/>
        <end position="2221"/>
    </location>
</feature>
<feature type="region of interest" description="Disordered" evidence="2">
    <location>
        <begin position="1541"/>
        <end position="1576"/>
    </location>
</feature>
<feature type="compositionally biased region" description="Basic and acidic residues" evidence="2">
    <location>
        <begin position="1420"/>
        <end position="1434"/>
    </location>
</feature>
<feature type="compositionally biased region" description="Polar residues" evidence="2">
    <location>
        <begin position="758"/>
        <end position="767"/>
    </location>
</feature>
<reference evidence="3 4" key="1">
    <citation type="journal article" date="2007" name="Science">
        <title>Sea anemone genome reveals ancestral eumetazoan gene repertoire and genomic organization.</title>
        <authorList>
            <person name="Putnam N.H."/>
            <person name="Srivastava M."/>
            <person name="Hellsten U."/>
            <person name="Dirks B."/>
            <person name="Chapman J."/>
            <person name="Salamov A."/>
            <person name="Terry A."/>
            <person name="Shapiro H."/>
            <person name="Lindquist E."/>
            <person name="Kapitonov V.V."/>
            <person name="Jurka J."/>
            <person name="Genikhovich G."/>
            <person name="Grigoriev I.V."/>
            <person name="Lucas S.M."/>
            <person name="Steele R.E."/>
            <person name="Finnerty J.R."/>
            <person name="Technau U."/>
            <person name="Martindale M.Q."/>
            <person name="Rokhsar D.S."/>
        </authorList>
    </citation>
    <scope>NUCLEOTIDE SEQUENCE [LARGE SCALE GENOMIC DNA]</scope>
    <source>
        <strain evidence="4">CH2 X CH6</strain>
    </source>
</reference>
<feature type="region of interest" description="Disordered" evidence="2">
    <location>
        <begin position="2333"/>
        <end position="2366"/>
    </location>
</feature>